<keyword evidence="7" id="KW-1185">Reference proteome</keyword>
<dbReference type="AlphaFoldDB" id="A0AAE1L373"/>
<dbReference type="InterPro" id="IPR005828">
    <property type="entry name" value="MFS_sugar_transport-like"/>
</dbReference>
<feature type="transmembrane region" description="Helical" evidence="5">
    <location>
        <begin position="267"/>
        <end position="283"/>
    </location>
</feature>
<evidence type="ECO:0000256" key="2">
    <source>
        <dbReference type="ARBA" id="ARBA00022692"/>
    </source>
</evidence>
<evidence type="ECO:0008006" key="8">
    <source>
        <dbReference type="Google" id="ProtNLM"/>
    </source>
</evidence>
<evidence type="ECO:0000313" key="6">
    <source>
        <dbReference type="EMBL" id="KAK3893482.1"/>
    </source>
</evidence>
<comment type="subcellular location">
    <subcellularLocation>
        <location evidence="1">Membrane</location>
        <topology evidence="1">Multi-pass membrane protein</topology>
    </subcellularLocation>
</comment>
<feature type="transmembrane region" description="Helical" evidence="5">
    <location>
        <begin position="236"/>
        <end position="260"/>
    </location>
</feature>
<sequence length="415" mass="46303">MLLPAHTFGGVFLTPEIPHTCVLPPGATPLPLSDTNTTSSSTFFNSTEPEKVSQCEYVMVVNDTEQVQQCTEWHFDNTTYGTTLTEEFELVCGKRFMRPVYQSIYFFGAFFGSPASGCLADRFIDESPRWLIVRGHHDRALQVLQKAARWNNTSLPPEHQLRKLMTDITEESMTNKTGRKRGIIAWIQNIFNQLYILIRTRMMRRISLCVFLSMLVTGLAYYGLSIGGESFNYNPYVYMALSGVMEIPGATVAIPIVNTFGRRKSNVFCYTVAGLVILSLYFIPKSIVWLSVTLAMMGKLTISAAFQILFLHSTELFPTEVRIRGSGTASMMSKMGSFIAPFITQSLRDVWSGAPSVVLGSSALLGAVSTFLLPETKGVPLYDTVATLESEALNWSERQNKKNKSNPEVRSTFTT</sequence>
<dbReference type="Gene3D" id="1.20.1250.20">
    <property type="entry name" value="MFS general substrate transporter like domains"/>
    <property type="match status" value="1"/>
</dbReference>
<reference evidence="6" key="1">
    <citation type="submission" date="2023-10" db="EMBL/GenBank/DDBJ databases">
        <title>Genome assemblies of two species of porcelain crab, Petrolisthes cinctipes and Petrolisthes manimaculis (Anomura: Porcellanidae).</title>
        <authorList>
            <person name="Angst P."/>
        </authorList>
    </citation>
    <scope>NUCLEOTIDE SEQUENCE</scope>
    <source>
        <strain evidence="6">PB745_01</strain>
        <tissue evidence="6">Gill</tissue>
    </source>
</reference>
<dbReference type="Proteomes" id="UP001286313">
    <property type="component" value="Unassembled WGS sequence"/>
</dbReference>
<evidence type="ECO:0000313" key="7">
    <source>
        <dbReference type="Proteomes" id="UP001286313"/>
    </source>
</evidence>
<name>A0AAE1L373_PETCI</name>
<evidence type="ECO:0000256" key="1">
    <source>
        <dbReference type="ARBA" id="ARBA00004141"/>
    </source>
</evidence>
<dbReference type="SUPFAM" id="SSF103473">
    <property type="entry name" value="MFS general substrate transporter"/>
    <property type="match status" value="1"/>
</dbReference>
<gene>
    <name evidence="6" type="ORF">Pcinc_002701</name>
</gene>
<dbReference type="Pfam" id="PF00083">
    <property type="entry name" value="Sugar_tr"/>
    <property type="match status" value="1"/>
</dbReference>
<dbReference type="GO" id="GO:0022857">
    <property type="term" value="F:transmembrane transporter activity"/>
    <property type="evidence" value="ECO:0007669"/>
    <property type="project" value="InterPro"/>
</dbReference>
<evidence type="ECO:0000256" key="3">
    <source>
        <dbReference type="ARBA" id="ARBA00022989"/>
    </source>
</evidence>
<keyword evidence="4 5" id="KW-0472">Membrane</keyword>
<dbReference type="InterPro" id="IPR036259">
    <property type="entry name" value="MFS_trans_sf"/>
</dbReference>
<protein>
    <recommendedName>
        <fullName evidence="8">Organic cation transporter protein</fullName>
    </recommendedName>
</protein>
<feature type="transmembrane region" description="Helical" evidence="5">
    <location>
        <begin position="206"/>
        <end position="224"/>
    </location>
</feature>
<accession>A0AAE1L373</accession>
<evidence type="ECO:0000256" key="5">
    <source>
        <dbReference type="SAM" id="Phobius"/>
    </source>
</evidence>
<dbReference type="GO" id="GO:0016020">
    <property type="term" value="C:membrane"/>
    <property type="evidence" value="ECO:0007669"/>
    <property type="project" value="UniProtKB-SubCell"/>
</dbReference>
<evidence type="ECO:0000256" key="4">
    <source>
        <dbReference type="ARBA" id="ARBA00023136"/>
    </source>
</evidence>
<keyword evidence="3 5" id="KW-1133">Transmembrane helix</keyword>
<keyword evidence="2 5" id="KW-0812">Transmembrane</keyword>
<dbReference type="EMBL" id="JAWQEG010000203">
    <property type="protein sequence ID" value="KAK3893482.1"/>
    <property type="molecule type" value="Genomic_DNA"/>
</dbReference>
<comment type="caution">
    <text evidence="6">The sequence shown here is derived from an EMBL/GenBank/DDBJ whole genome shotgun (WGS) entry which is preliminary data.</text>
</comment>
<dbReference type="PANTHER" id="PTHR24064">
    <property type="entry name" value="SOLUTE CARRIER FAMILY 22 MEMBER"/>
    <property type="match status" value="1"/>
</dbReference>
<organism evidence="6 7">
    <name type="scientific">Petrolisthes cinctipes</name>
    <name type="common">Flat porcelain crab</name>
    <dbReference type="NCBI Taxonomy" id="88211"/>
    <lineage>
        <taxon>Eukaryota</taxon>
        <taxon>Metazoa</taxon>
        <taxon>Ecdysozoa</taxon>
        <taxon>Arthropoda</taxon>
        <taxon>Crustacea</taxon>
        <taxon>Multicrustacea</taxon>
        <taxon>Malacostraca</taxon>
        <taxon>Eumalacostraca</taxon>
        <taxon>Eucarida</taxon>
        <taxon>Decapoda</taxon>
        <taxon>Pleocyemata</taxon>
        <taxon>Anomura</taxon>
        <taxon>Galatheoidea</taxon>
        <taxon>Porcellanidae</taxon>
        <taxon>Petrolisthes</taxon>
    </lineage>
</organism>
<proteinExistence type="predicted"/>